<dbReference type="SUPFAM" id="SSF56601">
    <property type="entry name" value="beta-lactamase/transpeptidase-like"/>
    <property type="match status" value="2"/>
</dbReference>
<dbReference type="InterPro" id="IPR005311">
    <property type="entry name" value="PBP_dimer"/>
</dbReference>
<dbReference type="PANTHER" id="PTHR30627">
    <property type="entry name" value="PEPTIDOGLYCAN D,D-TRANSPEPTIDASE"/>
    <property type="match status" value="1"/>
</dbReference>
<feature type="compositionally biased region" description="Polar residues" evidence="11">
    <location>
        <begin position="950"/>
        <end position="966"/>
    </location>
</feature>
<dbReference type="GO" id="GO:0071972">
    <property type="term" value="F:peptidoglycan L,D-transpeptidase activity"/>
    <property type="evidence" value="ECO:0007669"/>
    <property type="project" value="TreeGrafter"/>
</dbReference>
<evidence type="ECO:0000256" key="7">
    <source>
        <dbReference type="ARBA" id="ARBA00022984"/>
    </source>
</evidence>
<dbReference type="Proteomes" id="UP000093352">
    <property type="component" value="Unassembled WGS sequence"/>
</dbReference>
<feature type="compositionally biased region" description="Pro residues" evidence="11">
    <location>
        <begin position="1016"/>
        <end position="1028"/>
    </location>
</feature>
<feature type="region of interest" description="Disordered" evidence="11">
    <location>
        <begin position="950"/>
        <end position="1039"/>
    </location>
</feature>
<dbReference type="PANTHER" id="PTHR30627:SF2">
    <property type="entry name" value="PEPTIDOGLYCAN D,D-TRANSPEPTIDASE MRDA"/>
    <property type="match status" value="1"/>
</dbReference>
<dbReference type="AlphaFoldDB" id="A0A371ILM3"/>
<keyword evidence="15" id="KW-1185">Reference proteome</keyword>
<evidence type="ECO:0000256" key="4">
    <source>
        <dbReference type="ARBA" id="ARBA00022475"/>
    </source>
</evidence>
<evidence type="ECO:0000259" key="13">
    <source>
        <dbReference type="Pfam" id="PF03717"/>
    </source>
</evidence>
<name>A0A371ILM3_9FIRM</name>
<evidence type="ECO:0000256" key="3">
    <source>
        <dbReference type="ARBA" id="ARBA00007171"/>
    </source>
</evidence>
<dbReference type="Pfam" id="PF00905">
    <property type="entry name" value="Transpeptidase"/>
    <property type="match status" value="1"/>
</dbReference>
<dbReference type="GO" id="GO:0005886">
    <property type="term" value="C:plasma membrane"/>
    <property type="evidence" value="ECO:0007669"/>
    <property type="project" value="UniProtKB-SubCell"/>
</dbReference>
<accession>A0A371ILM3</accession>
<keyword evidence="4" id="KW-1003">Cell membrane</keyword>
<evidence type="ECO:0000256" key="11">
    <source>
        <dbReference type="SAM" id="MobiDB-lite"/>
    </source>
</evidence>
<gene>
    <name evidence="14" type="ORF">BBG48_005305</name>
</gene>
<dbReference type="GO" id="GO:0008658">
    <property type="term" value="F:penicillin binding"/>
    <property type="evidence" value="ECO:0007669"/>
    <property type="project" value="InterPro"/>
</dbReference>
<keyword evidence="7" id="KW-0573">Peptidoglycan synthesis</keyword>
<feature type="domain" description="Penicillin-binding protein transpeptidase" evidence="12">
    <location>
        <begin position="420"/>
        <end position="802"/>
    </location>
</feature>
<evidence type="ECO:0000256" key="5">
    <source>
        <dbReference type="ARBA" id="ARBA00022692"/>
    </source>
</evidence>
<evidence type="ECO:0000256" key="9">
    <source>
        <dbReference type="ARBA" id="ARBA00023136"/>
    </source>
</evidence>
<feature type="domain" description="Penicillin-binding protein dimerisation" evidence="13">
    <location>
        <begin position="49"/>
        <end position="358"/>
    </location>
</feature>
<keyword evidence="6" id="KW-0133">Cell shape</keyword>
<comment type="subcellular location">
    <subcellularLocation>
        <location evidence="2">Cell membrane</location>
    </subcellularLocation>
    <subcellularLocation>
        <location evidence="1">Membrane</location>
        <topology evidence="1">Single-pass membrane protein</topology>
    </subcellularLocation>
</comment>
<protein>
    <submittedName>
        <fullName evidence="14">Penicillin-binding protein</fullName>
    </submittedName>
</protein>
<evidence type="ECO:0000256" key="10">
    <source>
        <dbReference type="ARBA" id="ARBA00023316"/>
    </source>
</evidence>
<evidence type="ECO:0000256" key="6">
    <source>
        <dbReference type="ARBA" id="ARBA00022960"/>
    </source>
</evidence>
<reference evidence="14 15" key="1">
    <citation type="journal article" date="2016" name="Genome Announc.">
        <title>Draft Genome Sequence of Criibacterium bergeronii gen. nov., sp. nov., Strain CCRI-22567T, Isolated from a Vaginal Sample from a Woman with Bacterial Vaginosis.</title>
        <authorList>
            <person name="Maheux A.F."/>
            <person name="Berube E."/>
            <person name="Boudreau D.K."/>
            <person name="Raymond F."/>
            <person name="Corbeil J."/>
            <person name="Roy P.H."/>
            <person name="Boissinot M."/>
            <person name="Omar R.F."/>
        </authorList>
    </citation>
    <scope>NUCLEOTIDE SEQUENCE [LARGE SCALE GENOMIC DNA]</scope>
    <source>
        <strain evidence="14 15">CCRI-22567</strain>
    </source>
</reference>
<keyword evidence="5" id="KW-0812">Transmembrane</keyword>
<dbReference type="InterPro" id="IPR001460">
    <property type="entry name" value="PCN-bd_Tpept"/>
</dbReference>
<dbReference type="Gene3D" id="3.40.710.10">
    <property type="entry name" value="DD-peptidase/beta-lactamase superfamily"/>
    <property type="match status" value="2"/>
</dbReference>
<evidence type="ECO:0000256" key="1">
    <source>
        <dbReference type="ARBA" id="ARBA00004167"/>
    </source>
</evidence>
<keyword evidence="8" id="KW-1133">Transmembrane helix</keyword>
<dbReference type="Pfam" id="PF03717">
    <property type="entry name" value="PBP_dimer"/>
    <property type="match status" value="1"/>
</dbReference>
<dbReference type="InterPro" id="IPR036138">
    <property type="entry name" value="PBP_dimer_sf"/>
</dbReference>
<dbReference type="GO" id="GO:0009252">
    <property type="term" value="P:peptidoglycan biosynthetic process"/>
    <property type="evidence" value="ECO:0007669"/>
    <property type="project" value="UniProtKB-KW"/>
</dbReference>
<sequence length="1039" mass="116659">MLSKRLMYILRFIIFICILLCLRILYLNVVEGEYYENIEKSSIYKNIVIPAPRGEIRDKNGILLAGSKPVFTVSINKNDNITKEEFNDVALILSKILVKNNENIEDSFPIKLENGNFTYSFDEQVAKWKTENGIALDANAKTAFYQVAQNFIDTNPSYGLTKDSDPIVLQKTLNDCGIYPPISIKDGFEFTKTAEKNAWLYKYGIKDKNTSAKDAFAKLRKSRNIKEELSDVDARYILSMNDAIVSKAYLQYEPAVIAKDISQKTVSSIMERKVELKNVTVQAEPLRYYPQGTLAAHIIGQIGKISSSDEDLLKDERYSKQDYVGKSGIELYYESQLKGVSGYEKVLVDSVGKKISNIDSKESYPGNSVYLSIDAKLQKVAEDSLKKTLEKLQTGGVYDSTWGNVKMRGANRIYNHATSGAIVALDAKTGKVLAMASYPAYDPNIFTDYMTIDEYNSLQPENPNDPLSAKPLLNVATMTAVQPGSTFKMISALAALENGLSPNYIIQDKGVISIAGVQFKNWLYGENRGLQGPENVITAIKDSNNYFFFCISVAYNYAKDEPIPMGDMKNGMKIIDMAKKFGLNEKTGIEIFETAGSVPDPYEKYRQQIARMKKDISSKMLEAYKDITIENNEQEYNKRLEEITSWADENPSRAEIIKRLSKLNVKNELLEEIADLLKYTYFNNAQWSTGDIFNMSIGQGTHRYTPIQIARYIAAVANGGYLNKVSVIDKVENKKTGEITKVEQQSQKVELNNPQNFDYVKQGMLLVTEQGTIKNIFSNFPVKIASKTGTAETQGKIPTKDEVGYYMSHLRDYGVNKKDVINLSNKLAAEYNNAYSKQYFIQMAILELNPKMTIDKLNRFKEPYADFSWFVAYAPYDDPQIVVVTFLTQGGSSTFATPATRDVIAQYMGIYDKPVILNDEKESIKIKSEQESNNTNVLKQEELPIENIYSQSSQQVNRNIPTTPVRQNKPIAPEIPVQEPDLPAEIVPTEVPVENSPAPEQPAPAPETPLEETHPAPEPVPSPEPAPTPDTNTSESPIF</sequence>
<keyword evidence="10" id="KW-0961">Cell wall biogenesis/degradation</keyword>
<evidence type="ECO:0000256" key="2">
    <source>
        <dbReference type="ARBA" id="ARBA00004236"/>
    </source>
</evidence>
<comment type="similarity">
    <text evidence="3">Belongs to the transpeptidase family.</text>
</comment>
<keyword evidence="9" id="KW-0472">Membrane</keyword>
<proteinExistence type="inferred from homology"/>
<dbReference type="GO" id="GO:0008360">
    <property type="term" value="P:regulation of cell shape"/>
    <property type="evidence" value="ECO:0007669"/>
    <property type="project" value="UniProtKB-KW"/>
</dbReference>
<dbReference type="EMBL" id="MBEW02000008">
    <property type="protein sequence ID" value="RDY21346.1"/>
    <property type="molecule type" value="Genomic_DNA"/>
</dbReference>
<dbReference type="SUPFAM" id="SSF56519">
    <property type="entry name" value="Penicillin binding protein dimerisation domain"/>
    <property type="match status" value="1"/>
</dbReference>
<dbReference type="STRING" id="1871336.BBG48_10475"/>
<evidence type="ECO:0000313" key="14">
    <source>
        <dbReference type="EMBL" id="RDY21346.1"/>
    </source>
</evidence>
<feature type="compositionally biased region" description="Polar residues" evidence="11">
    <location>
        <begin position="1030"/>
        <end position="1039"/>
    </location>
</feature>
<organism evidence="14 15">
    <name type="scientific">Criibacterium bergeronii</name>
    <dbReference type="NCBI Taxonomy" id="1871336"/>
    <lineage>
        <taxon>Bacteria</taxon>
        <taxon>Bacillati</taxon>
        <taxon>Bacillota</taxon>
        <taxon>Clostridia</taxon>
        <taxon>Peptostreptococcales</taxon>
        <taxon>Filifactoraceae</taxon>
        <taxon>Criibacterium</taxon>
    </lineage>
</organism>
<dbReference type="InterPro" id="IPR012338">
    <property type="entry name" value="Beta-lactam/transpept-like"/>
</dbReference>
<evidence type="ECO:0000256" key="8">
    <source>
        <dbReference type="ARBA" id="ARBA00022989"/>
    </source>
</evidence>
<comment type="caution">
    <text evidence="14">The sequence shown here is derived from an EMBL/GenBank/DDBJ whole genome shotgun (WGS) entry which is preliminary data.</text>
</comment>
<dbReference type="Gene3D" id="3.90.1310.10">
    <property type="entry name" value="Penicillin-binding protein 2a (Domain 2)"/>
    <property type="match status" value="2"/>
</dbReference>
<evidence type="ECO:0000259" key="12">
    <source>
        <dbReference type="Pfam" id="PF00905"/>
    </source>
</evidence>
<dbReference type="InterPro" id="IPR050515">
    <property type="entry name" value="Beta-lactam/transpept"/>
</dbReference>
<dbReference type="GO" id="GO:0071555">
    <property type="term" value="P:cell wall organization"/>
    <property type="evidence" value="ECO:0007669"/>
    <property type="project" value="UniProtKB-KW"/>
</dbReference>
<evidence type="ECO:0000313" key="15">
    <source>
        <dbReference type="Proteomes" id="UP000093352"/>
    </source>
</evidence>
<dbReference type="RefSeq" id="WP_068913411.1">
    <property type="nucleotide sequence ID" value="NZ_MBEW02000008.1"/>
</dbReference>